<sequence length="78" mass="8609">MDQEQEIKNLVIARLGVLPEDIGISIGSSGNFNKEEMIIHVKSGDEIGKKITKVEMDFLKGLKQGVHYGKEDHLSNSA</sequence>
<gene>
    <name evidence="1" type="ORF">COU03_01735</name>
</gene>
<name>A0A2H0UXG8_9BACT</name>
<accession>A0A2H0UXG8</accession>
<proteinExistence type="predicted"/>
<dbReference type="EMBL" id="PFAV01000030">
    <property type="protein sequence ID" value="PIR91554.1"/>
    <property type="molecule type" value="Genomic_DNA"/>
</dbReference>
<organism evidence="1 2">
    <name type="scientific">bacterium (Candidatus Gribaldobacteria) CG10_big_fil_rev_8_21_14_0_10_41_12</name>
    <dbReference type="NCBI Taxonomy" id="2014277"/>
    <lineage>
        <taxon>Bacteria</taxon>
        <taxon>Candidatus Gribaldobacteria</taxon>
    </lineage>
</organism>
<protein>
    <submittedName>
        <fullName evidence="1">Uncharacterized protein</fullName>
    </submittedName>
</protein>
<dbReference type="AlphaFoldDB" id="A0A2H0UXG8"/>
<evidence type="ECO:0000313" key="2">
    <source>
        <dbReference type="Proteomes" id="UP000228906"/>
    </source>
</evidence>
<evidence type="ECO:0000313" key="1">
    <source>
        <dbReference type="EMBL" id="PIR91554.1"/>
    </source>
</evidence>
<comment type="caution">
    <text evidence="1">The sequence shown here is derived from an EMBL/GenBank/DDBJ whole genome shotgun (WGS) entry which is preliminary data.</text>
</comment>
<dbReference type="Proteomes" id="UP000228906">
    <property type="component" value="Unassembled WGS sequence"/>
</dbReference>
<reference evidence="2" key="1">
    <citation type="submission" date="2017-09" db="EMBL/GenBank/DDBJ databases">
        <title>Depth-based differentiation of microbial function through sediment-hosted aquifers and enrichment of novel symbionts in the deep terrestrial subsurface.</title>
        <authorList>
            <person name="Probst A.J."/>
            <person name="Ladd B."/>
            <person name="Jarett J.K."/>
            <person name="Geller-Mcgrath D.E."/>
            <person name="Sieber C.M.K."/>
            <person name="Emerson J.B."/>
            <person name="Anantharaman K."/>
            <person name="Thomas B.C."/>
            <person name="Malmstrom R."/>
            <person name="Stieglmeier M."/>
            <person name="Klingl A."/>
            <person name="Woyke T."/>
            <person name="Ryan C.M."/>
            <person name="Banfield J.F."/>
        </authorList>
    </citation>
    <scope>NUCLEOTIDE SEQUENCE [LARGE SCALE GENOMIC DNA]</scope>
</reference>